<sequence>MNDPSQSKRGIEADGCEGNRLGIKRQRIGEYSNAGKAAFYSPDSKIPRSTVLNDNMLNNDMSNDMCIDAEIPIERQGNVCFGSLCDAKVKLKIPIMVNVSKPGIWDQYQEFELFQQNGVFHLRGNESQESIGVLDIASSRILKSLYNYSGITHTVILETQALKRLACIKTKSGNLDASINILGPENLFENVGDTITKAKGYLQHPFFLQMGTKYINPHWVYPHDVRTDLRHLIGPVSANYEDTRLSMGLVDIFQSLERLEMLGITPEDPIELLNLKKSLVTPLKHYQEEGVKHILTRENHEQAASAARILQGVIGHSAFKDRLIPLYGGIDADTMGLGKTLTMLSAIVCTIQLARDFVDSRKKVEKLPVSRATLVITPSHQLIEVWSSEVRKHFTKSTLRIAVFHGSNRAKAESEIADNDIVLTTYNTLVADQKSGGLLQHIEWFRVVLDEAHYIRNNTSQQFKATCKLTATRRWCLSGTPISNSLEDLRSLLAFLRFRPFSEASFFRRHIIEPLGTDSTDQFRNLRMLMYAICFRRTADLLSLPLHLTEEVAITLSSREDEMYKKILAQSQKEYEKISTMKSSKKKHTVLFATTMQLRRLCNHGTFQQSSNTGMDSLKLDAQSKPVCEYCFADNADLGFASDTLIVCPECLRTLGHEFDAAPTYEQRSTATDSTDIALSLPHRVQTPSLSLFPSYSPSGGPMGCSTKLNVVVDNIQTTQISSKNIYFMADDPRHTTATANGILPRQGPNRASPLYRDRRGRWNPLVEEQAIGRALRIGQTRSVTIFKYITKNTVEENIVSLQKRKMHLSRISLDGRGDHAGEKLEDFMFVLQQNGSRPRNDAADILDKASSRLQLAAVAIVANKTVAEVVSVRDIEFLELEHWSALHRCYDHIERFDSTYRRSPNSPVSRVNNPTATLRLRNCNTSSTGNKPSLASSANIHAIPPFGQTTHLLSISTLCGLWKLLHFYTYLNSSVYRHFLNTMAPETTTSSLASLPLFFVGETAFLTTYALTILNSPAHASFVRMSGLALLVAITYSNEQLVAQLCLASGRPHWAATAVSLLWVQFLSASELTIVSRVQSAKLCRPGAVKGAFGRIRTGASAIGLLWNMRRIGTKWQVKNVPSSTAATRQATSRSTFILQRLFMTLIAYVVVDFVASLPPPDPVLVQPEKAALFYSLRRLNAGDLAFRAVMTISYWFTTGTLNLFMVNMGAIVAVLLNFSQPADCPPLYGAFSEAYTVRRFWGVSWHQMFRSFLTGHARLFVDNALPFLPQNSFAARYARLTTAFLISGVLHYRADQIMGVPNAENGAVIFFLLHPLCICLEDTVAPIVFAFLPKPLRRITGYLWVLVFFIWSSPVYTYPSTRLGIDTAALLPTGINYGIKRRRGTQQILRDVDGWVQPGTLTSRITANFAAVVVADGEQVVVVLESTEEMDGVVDVTCLEGAGELVV</sequence>
<keyword evidence="6 9" id="KW-1133">Transmembrane helix</keyword>
<evidence type="ECO:0000256" key="8">
    <source>
        <dbReference type="SAM" id="MobiDB-lite"/>
    </source>
</evidence>
<evidence type="ECO:0000313" key="12">
    <source>
        <dbReference type="Proteomes" id="UP001148614"/>
    </source>
</evidence>
<dbReference type="Pfam" id="PF13813">
    <property type="entry name" value="MBOAT_2"/>
    <property type="match status" value="1"/>
</dbReference>
<dbReference type="InterPro" id="IPR050628">
    <property type="entry name" value="SNF2_RAD54_helicase_TF"/>
</dbReference>
<reference evidence="11" key="1">
    <citation type="submission" date="2022-07" db="EMBL/GenBank/DDBJ databases">
        <title>Genome Sequence of Xylaria arbuscula.</title>
        <authorList>
            <person name="Buettner E."/>
        </authorList>
    </citation>
    <scope>NUCLEOTIDE SEQUENCE</scope>
    <source>
        <strain evidence="11">VT107</strain>
    </source>
</reference>
<dbReference type="CDD" id="cd18008">
    <property type="entry name" value="DEXDc_SHPRH-like"/>
    <property type="match status" value="1"/>
</dbReference>
<dbReference type="GO" id="GO:0005524">
    <property type="term" value="F:ATP binding"/>
    <property type="evidence" value="ECO:0007669"/>
    <property type="project" value="UniProtKB-KW"/>
</dbReference>
<dbReference type="VEuPathDB" id="FungiDB:F4678DRAFT_87880"/>
<feature type="transmembrane region" description="Helical" evidence="9">
    <location>
        <begin position="1308"/>
        <end position="1334"/>
    </location>
</feature>
<proteinExistence type="predicted"/>
<dbReference type="Proteomes" id="UP001148614">
    <property type="component" value="Unassembled WGS sequence"/>
</dbReference>
<dbReference type="InterPro" id="IPR014001">
    <property type="entry name" value="Helicase_ATP-bd"/>
</dbReference>
<dbReference type="InterPro" id="IPR027417">
    <property type="entry name" value="P-loop_NTPase"/>
</dbReference>
<comment type="caution">
    <text evidence="11">The sequence shown here is derived from an EMBL/GenBank/DDBJ whole genome shotgun (WGS) entry which is preliminary data.</text>
</comment>
<evidence type="ECO:0000256" key="4">
    <source>
        <dbReference type="ARBA" id="ARBA00022801"/>
    </source>
</evidence>
<accession>A0A9W8NKF0</accession>
<evidence type="ECO:0000256" key="5">
    <source>
        <dbReference type="ARBA" id="ARBA00022840"/>
    </source>
</evidence>
<evidence type="ECO:0000256" key="6">
    <source>
        <dbReference type="ARBA" id="ARBA00022989"/>
    </source>
</evidence>
<keyword evidence="5" id="KW-0067">ATP-binding</keyword>
<dbReference type="GO" id="GO:0016787">
    <property type="term" value="F:hydrolase activity"/>
    <property type="evidence" value="ECO:0007669"/>
    <property type="project" value="UniProtKB-KW"/>
</dbReference>
<feature type="transmembrane region" description="Helical" evidence="9">
    <location>
        <begin position="1194"/>
        <end position="1218"/>
    </location>
</feature>
<feature type="region of interest" description="Disordered" evidence="8">
    <location>
        <begin position="738"/>
        <end position="757"/>
    </location>
</feature>
<keyword evidence="3" id="KW-0547">Nucleotide-binding</keyword>
<evidence type="ECO:0000313" key="11">
    <source>
        <dbReference type="EMBL" id="KAJ3578806.1"/>
    </source>
</evidence>
<keyword evidence="12" id="KW-1185">Reference proteome</keyword>
<dbReference type="Gene3D" id="3.40.50.10810">
    <property type="entry name" value="Tandem AAA-ATPase domain"/>
    <property type="match status" value="1"/>
</dbReference>
<dbReference type="SUPFAM" id="SSF52540">
    <property type="entry name" value="P-loop containing nucleoside triphosphate hydrolases"/>
    <property type="match status" value="2"/>
</dbReference>
<keyword evidence="7 9" id="KW-0472">Membrane</keyword>
<dbReference type="GO" id="GO:0005634">
    <property type="term" value="C:nucleus"/>
    <property type="evidence" value="ECO:0007669"/>
    <property type="project" value="TreeGrafter"/>
</dbReference>
<feature type="domain" description="Helicase ATP-binding" evidence="10">
    <location>
        <begin position="320"/>
        <end position="499"/>
    </location>
</feature>
<dbReference type="GO" id="GO:0006281">
    <property type="term" value="P:DNA repair"/>
    <property type="evidence" value="ECO:0007669"/>
    <property type="project" value="TreeGrafter"/>
</dbReference>
<dbReference type="GO" id="GO:0016020">
    <property type="term" value="C:membrane"/>
    <property type="evidence" value="ECO:0007669"/>
    <property type="project" value="UniProtKB-SubCell"/>
</dbReference>
<gene>
    <name evidence="11" type="ORF">NPX13_g1763</name>
</gene>
<dbReference type="EMBL" id="JANPWZ010000168">
    <property type="protein sequence ID" value="KAJ3578806.1"/>
    <property type="molecule type" value="Genomic_DNA"/>
</dbReference>
<dbReference type="VEuPathDB" id="FungiDB:F4678DRAFT_421761"/>
<dbReference type="PROSITE" id="PS51192">
    <property type="entry name" value="HELICASE_ATP_BIND_1"/>
    <property type="match status" value="1"/>
</dbReference>
<feature type="transmembrane region" description="Helical" evidence="9">
    <location>
        <begin position="1341"/>
        <end position="1359"/>
    </location>
</feature>
<dbReference type="InterPro" id="IPR032805">
    <property type="entry name" value="Wax_synthase_dom"/>
</dbReference>
<keyword evidence="2 9" id="KW-0812">Transmembrane</keyword>
<dbReference type="InterPro" id="IPR038718">
    <property type="entry name" value="SNF2-like_sf"/>
</dbReference>
<dbReference type="Gene3D" id="3.40.50.300">
    <property type="entry name" value="P-loop containing nucleotide triphosphate hydrolases"/>
    <property type="match status" value="1"/>
</dbReference>
<evidence type="ECO:0000256" key="3">
    <source>
        <dbReference type="ARBA" id="ARBA00022741"/>
    </source>
</evidence>
<evidence type="ECO:0000256" key="2">
    <source>
        <dbReference type="ARBA" id="ARBA00022692"/>
    </source>
</evidence>
<evidence type="ECO:0000256" key="7">
    <source>
        <dbReference type="ARBA" id="ARBA00023136"/>
    </source>
</evidence>
<dbReference type="Pfam" id="PF00176">
    <property type="entry name" value="SNF2-rel_dom"/>
    <property type="match status" value="1"/>
</dbReference>
<keyword evidence="4" id="KW-0378">Hydrolase</keyword>
<dbReference type="GO" id="GO:0008094">
    <property type="term" value="F:ATP-dependent activity, acting on DNA"/>
    <property type="evidence" value="ECO:0007669"/>
    <property type="project" value="TreeGrafter"/>
</dbReference>
<name>A0A9W8NKF0_9PEZI</name>
<evidence type="ECO:0000259" key="10">
    <source>
        <dbReference type="PROSITE" id="PS51192"/>
    </source>
</evidence>
<evidence type="ECO:0000256" key="9">
    <source>
        <dbReference type="SAM" id="Phobius"/>
    </source>
</evidence>
<dbReference type="PANTHER" id="PTHR45626">
    <property type="entry name" value="TRANSCRIPTION TERMINATION FACTOR 2-RELATED"/>
    <property type="match status" value="1"/>
</dbReference>
<evidence type="ECO:0000256" key="1">
    <source>
        <dbReference type="ARBA" id="ARBA00004141"/>
    </source>
</evidence>
<organism evidence="11 12">
    <name type="scientific">Xylaria arbuscula</name>
    <dbReference type="NCBI Taxonomy" id="114810"/>
    <lineage>
        <taxon>Eukaryota</taxon>
        <taxon>Fungi</taxon>
        <taxon>Dikarya</taxon>
        <taxon>Ascomycota</taxon>
        <taxon>Pezizomycotina</taxon>
        <taxon>Sordariomycetes</taxon>
        <taxon>Xylariomycetidae</taxon>
        <taxon>Xylariales</taxon>
        <taxon>Xylariaceae</taxon>
        <taxon>Xylaria</taxon>
    </lineage>
</organism>
<comment type="subcellular location">
    <subcellularLocation>
        <location evidence="1">Membrane</location>
        <topology evidence="1">Multi-pass membrane protein</topology>
    </subcellularLocation>
</comment>
<dbReference type="InterPro" id="IPR000330">
    <property type="entry name" value="SNF2_N"/>
</dbReference>
<dbReference type="PANTHER" id="PTHR45626:SF52">
    <property type="entry name" value="SINGLE-STRANDED DNA-DEPENDENT ATPASE (EUROFUNG)"/>
    <property type="match status" value="1"/>
</dbReference>
<protein>
    <recommendedName>
        <fullName evidence="10">Helicase ATP-binding domain-containing protein</fullName>
    </recommendedName>
</protein>
<dbReference type="SMART" id="SM00487">
    <property type="entry name" value="DEXDc"/>
    <property type="match status" value="1"/>
</dbReference>